<evidence type="ECO:0000256" key="6">
    <source>
        <dbReference type="ARBA" id="ARBA00022801"/>
    </source>
</evidence>
<dbReference type="CDD" id="cd04164">
    <property type="entry name" value="trmE"/>
    <property type="match status" value="1"/>
</dbReference>
<evidence type="ECO:0000313" key="14">
    <source>
        <dbReference type="EMBL" id="RFM23387.1"/>
    </source>
</evidence>
<sequence>MESVLSKEHSTPMRVRQQEPIAAIATAVGESAIAIVRMSGEGVLQIADKVFRKAGDKSFLLANAPSHTAHYGYIVDERGELVDEVMAIVYRSPRSFTMEDSVEFNCHGGVVVTQAVLETVLHAGCRLAEAGEFTRRAFLNGRIDLVQAEAIGEMIHAKTAAAYRAALAHLKGDLSKKLDALREELLHACAMLELELDFSEEDVEFQSREELQAKMMELKAELNELADSFKFGKLVQEGVRTAIVGKPNVGKSTLLNALLGKARAIVSDIAGTTRDYIEEGFVIDGILFRLIDTAGLRATHDQIEEEGIRRSYEKIEEADLILYLIDASQPVDADEIKMIEALKERNPDAKFLLVCNKIDKGREGIQLDLANMQKVKISALTREGIAELKQKMKALVMDSEKRMEGSVMLTNLRHYEAVRNALQSLEQAEAQLMRHAPTELIASDLRNVLHHIGTITGKVTADDILNHIFAKFCIGK</sequence>
<dbReference type="FunFam" id="3.40.50.300:FF:001376">
    <property type="entry name" value="tRNA modification GTPase MnmE"/>
    <property type="match status" value="1"/>
</dbReference>
<keyword evidence="2 10" id="KW-0963">Cytoplasm</keyword>
<feature type="binding site" evidence="10">
    <location>
        <position position="267"/>
    </location>
    <ligand>
        <name>K(+)</name>
        <dbReference type="ChEBI" id="CHEBI:29103"/>
    </ligand>
</feature>
<evidence type="ECO:0000259" key="13">
    <source>
        <dbReference type="PROSITE" id="PS51709"/>
    </source>
</evidence>
<evidence type="ECO:0000256" key="1">
    <source>
        <dbReference type="ARBA" id="ARBA00011043"/>
    </source>
</evidence>
<feature type="binding site" evidence="10">
    <location>
        <position position="273"/>
    </location>
    <ligand>
        <name>Mg(2+)</name>
        <dbReference type="ChEBI" id="CHEBI:18420"/>
    </ligand>
</feature>
<feature type="coiled-coil region" evidence="12">
    <location>
        <begin position="182"/>
        <end position="228"/>
    </location>
</feature>
<dbReference type="InterPro" id="IPR005225">
    <property type="entry name" value="Small_GTP-bd"/>
</dbReference>
<dbReference type="InterPro" id="IPR027266">
    <property type="entry name" value="TrmE/GcvT-like"/>
</dbReference>
<keyword evidence="9 10" id="KW-0342">GTP-binding</keyword>
<dbReference type="InterPro" id="IPR027368">
    <property type="entry name" value="MnmE_dom2"/>
</dbReference>
<protein>
    <recommendedName>
        <fullName evidence="10">tRNA modification GTPase MnmE</fullName>
        <ecNumber evidence="10">3.6.-.-</ecNumber>
    </recommendedName>
</protein>
<comment type="subunit">
    <text evidence="10">Homodimer. Heterotetramer of two MnmE and two MnmG subunits.</text>
</comment>
<comment type="subcellular location">
    <subcellularLocation>
        <location evidence="10">Cytoplasm</location>
    </subcellularLocation>
</comment>
<feature type="binding site" evidence="10">
    <location>
        <position position="272"/>
    </location>
    <ligand>
        <name>K(+)</name>
        <dbReference type="ChEBI" id="CHEBI:29103"/>
    </ligand>
</feature>
<dbReference type="Gene3D" id="3.40.50.300">
    <property type="entry name" value="P-loop containing nucleotide triphosphate hydrolases"/>
    <property type="match status" value="1"/>
</dbReference>
<accession>A0A395LXV1</accession>
<feature type="binding site" evidence="10">
    <location>
        <position position="252"/>
    </location>
    <ligand>
        <name>Mg(2+)</name>
        <dbReference type="ChEBI" id="CHEBI:18420"/>
    </ligand>
</feature>
<feature type="binding site" evidence="10">
    <location>
        <begin position="248"/>
        <end position="253"/>
    </location>
    <ligand>
        <name>GTP</name>
        <dbReference type="ChEBI" id="CHEBI:37565"/>
    </ligand>
</feature>
<evidence type="ECO:0000256" key="7">
    <source>
        <dbReference type="ARBA" id="ARBA00022842"/>
    </source>
</evidence>
<dbReference type="NCBIfam" id="TIGR00450">
    <property type="entry name" value="mnmE_trmE_thdF"/>
    <property type="match status" value="1"/>
</dbReference>
<comment type="function">
    <text evidence="10">Exhibits a very high intrinsic GTPase hydrolysis rate. Involved in the addition of a carboxymethylaminomethyl (cmnm) group at the wobble position (U34) of certain tRNAs, forming tRNA-cmnm(5)s(2)U34.</text>
</comment>
<evidence type="ECO:0000256" key="12">
    <source>
        <dbReference type="SAM" id="Coils"/>
    </source>
</evidence>
<keyword evidence="12" id="KW-0175">Coiled coil</keyword>
<dbReference type="PROSITE" id="PS51709">
    <property type="entry name" value="G_TRME"/>
    <property type="match status" value="1"/>
</dbReference>
<organism evidence="14 15">
    <name type="scientific">Candidatus Thermochlorobacter aerophilus</name>
    <dbReference type="NCBI Taxonomy" id="1868324"/>
    <lineage>
        <taxon>Bacteria</taxon>
        <taxon>Pseudomonadati</taxon>
        <taxon>Chlorobiota</taxon>
        <taxon>Chlorobiia</taxon>
        <taxon>Chlorobiales</taxon>
        <taxon>Candidatus Thermochlorobacteriaceae</taxon>
        <taxon>Candidatus Thermochlorobacter</taxon>
    </lineage>
</organism>
<keyword evidence="4 10" id="KW-0479">Metal-binding</keyword>
<feature type="binding site" evidence="10">
    <location>
        <position position="248"/>
    </location>
    <ligand>
        <name>K(+)</name>
        <dbReference type="ChEBI" id="CHEBI:29103"/>
    </ligand>
</feature>
<evidence type="ECO:0000256" key="11">
    <source>
        <dbReference type="RuleBase" id="RU003313"/>
    </source>
</evidence>
<dbReference type="GO" id="GO:0046872">
    <property type="term" value="F:metal ion binding"/>
    <property type="evidence" value="ECO:0007669"/>
    <property type="project" value="UniProtKB-KW"/>
</dbReference>
<feature type="binding site" evidence="10">
    <location>
        <begin position="292"/>
        <end position="295"/>
    </location>
    <ligand>
        <name>GTP</name>
        <dbReference type="ChEBI" id="CHEBI:37565"/>
    </ligand>
</feature>
<dbReference type="InterPro" id="IPR031168">
    <property type="entry name" value="G_TrmE"/>
</dbReference>
<evidence type="ECO:0000256" key="3">
    <source>
        <dbReference type="ARBA" id="ARBA00022694"/>
    </source>
</evidence>
<evidence type="ECO:0000256" key="4">
    <source>
        <dbReference type="ARBA" id="ARBA00022723"/>
    </source>
</evidence>
<keyword evidence="6 10" id="KW-0378">Hydrolase</keyword>
<feature type="domain" description="TrmE-type G" evidence="13">
    <location>
        <begin position="238"/>
        <end position="397"/>
    </location>
</feature>
<feature type="binding site" evidence="10">
    <location>
        <position position="476"/>
    </location>
    <ligand>
        <name>(6S)-5-formyl-5,6,7,8-tetrahydrofolate</name>
        <dbReference type="ChEBI" id="CHEBI:57457"/>
    </ligand>
</feature>
<dbReference type="GO" id="GO:0005829">
    <property type="term" value="C:cytosol"/>
    <property type="evidence" value="ECO:0007669"/>
    <property type="project" value="TreeGrafter"/>
</dbReference>
<feature type="binding site" evidence="10">
    <location>
        <position position="37"/>
    </location>
    <ligand>
        <name>(6S)-5-formyl-5,6,7,8-tetrahydrofolate</name>
        <dbReference type="ChEBI" id="CHEBI:57457"/>
    </ligand>
</feature>
<feature type="binding site" evidence="10">
    <location>
        <position position="103"/>
    </location>
    <ligand>
        <name>(6S)-5-formyl-5,6,7,8-tetrahydrofolate</name>
        <dbReference type="ChEBI" id="CHEBI:57457"/>
    </ligand>
</feature>
<dbReference type="PANTHER" id="PTHR42714">
    <property type="entry name" value="TRNA MODIFICATION GTPASE GTPBP3"/>
    <property type="match status" value="1"/>
</dbReference>
<comment type="caution">
    <text evidence="10">Lacks conserved residue(s) required for the propagation of feature annotation.</text>
</comment>
<dbReference type="InterPro" id="IPR018948">
    <property type="entry name" value="GTP-bd_TrmE_N"/>
</dbReference>
<dbReference type="FunFam" id="3.30.1360.120:FF:000003">
    <property type="entry name" value="tRNA modification GTPase MnmE"/>
    <property type="match status" value="1"/>
</dbReference>
<feature type="binding site" evidence="10">
    <location>
        <begin position="267"/>
        <end position="273"/>
    </location>
    <ligand>
        <name>GTP</name>
        <dbReference type="ChEBI" id="CHEBI:37565"/>
    </ligand>
</feature>
<evidence type="ECO:0000256" key="9">
    <source>
        <dbReference type="ARBA" id="ARBA00023134"/>
    </source>
</evidence>
<dbReference type="Pfam" id="PF12631">
    <property type="entry name" value="MnmE_helical"/>
    <property type="match status" value="1"/>
</dbReference>
<dbReference type="GO" id="GO:0030488">
    <property type="term" value="P:tRNA methylation"/>
    <property type="evidence" value="ECO:0007669"/>
    <property type="project" value="TreeGrafter"/>
</dbReference>
<dbReference type="InterPro" id="IPR006073">
    <property type="entry name" value="GTP-bd"/>
</dbReference>
<evidence type="ECO:0000256" key="10">
    <source>
        <dbReference type="HAMAP-Rule" id="MF_00379"/>
    </source>
</evidence>
<dbReference type="HAMAP" id="MF_00379">
    <property type="entry name" value="GTPase_MnmE"/>
    <property type="match status" value="1"/>
</dbReference>
<dbReference type="PRINTS" id="PR00326">
    <property type="entry name" value="GTP1OBG"/>
</dbReference>
<dbReference type="NCBIfam" id="NF003661">
    <property type="entry name" value="PRK05291.1-3"/>
    <property type="match status" value="1"/>
</dbReference>
<dbReference type="NCBIfam" id="TIGR00231">
    <property type="entry name" value="small_GTP"/>
    <property type="match status" value="1"/>
</dbReference>
<keyword evidence="5 10" id="KW-0547">Nucleotide-binding</keyword>
<dbReference type="InterPro" id="IPR004520">
    <property type="entry name" value="GTPase_MnmE"/>
</dbReference>
<evidence type="ECO:0000256" key="5">
    <source>
        <dbReference type="ARBA" id="ARBA00022741"/>
    </source>
</evidence>
<dbReference type="Pfam" id="PF01926">
    <property type="entry name" value="MMR_HSR1"/>
    <property type="match status" value="1"/>
</dbReference>
<dbReference type="GO" id="GO:0002098">
    <property type="term" value="P:tRNA wobble uridine modification"/>
    <property type="evidence" value="ECO:0007669"/>
    <property type="project" value="TreeGrafter"/>
</dbReference>
<evidence type="ECO:0000256" key="8">
    <source>
        <dbReference type="ARBA" id="ARBA00022958"/>
    </source>
</evidence>
<name>A0A395LXV1_9BACT</name>
<dbReference type="InterPro" id="IPR027417">
    <property type="entry name" value="P-loop_NTPase"/>
</dbReference>
<evidence type="ECO:0000256" key="2">
    <source>
        <dbReference type="ARBA" id="ARBA00022490"/>
    </source>
</evidence>
<dbReference type="GO" id="GO:0003924">
    <property type="term" value="F:GTPase activity"/>
    <property type="evidence" value="ECO:0007669"/>
    <property type="project" value="UniProtKB-UniRule"/>
</dbReference>
<keyword evidence="8 10" id="KW-0630">Potassium</keyword>
<dbReference type="EC" id="3.6.-.-" evidence="10"/>
<comment type="caution">
    <text evidence="14">The sequence shown here is derived from an EMBL/GenBank/DDBJ whole genome shotgun (WGS) entry which is preliminary data.</text>
</comment>
<dbReference type="SUPFAM" id="SSF52540">
    <property type="entry name" value="P-loop containing nucleoside triphosphate hydrolases"/>
    <property type="match status" value="1"/>
</dbReference>
<dbReference type="AlphaFoldDB" id="A0A395LXV1"/>
<reference evidence="14 15" key="1">
    <citation type="journal article" date="2011" name="ISME J.">
        <title>Community ecology of hot spring cyanobacterial mats: predominant populations and their functional potential.</title>
        <authorList>
            <person name="Klatt C.G."/>
            <person name="Wood J.M."/>
            <person name="Rusch D.B."/>
            <person name="Bateson M.M."/>
            <person name="Hamamura N."/>
            <person name="Heidelberg J.F."/>
            <person name="Grossman A.R."/>
            <person name="Bhaya D."/>
            <person name="Cohan F.M."/>
            <person name="Kuhl M."/>
            <person name="Bryant D.A."/>
            <person name="Ward D.M."/>
        </authorList>
    </citation>
    <scope>NUCLEOTIDE SEQUENCE [LARGE SCALE GENOMIC DNA]</scope>
    <source>
        <strain evidence="14">OS</strain>
    </source>
</reference>
<dbReference type="EMBL" id="PHFL01000066">
    <property type="protein sequence ID" value="RFM23387.1"/>
    <property type="molecule type" value="Genomic_DNA"/>
</dbReference>
<dbReference type="Proteomes" id="UP000266389">
    <property type="component" value="Unassembled WGS sequence"/>
</dbReference>
<dbReference type="GO" id="GO:0042802">
    <property type="term" value="F:identical protein binding"/>
    <property type="evidence" value="ECO:0007669"/>
    <property type="project" value="UniProtKB-ARBA"/>
</dbReference>
<dbReference type="CDD" id="cd14858">
    <property type="entry name" value="TrmE_N"/>
    <property type="match status" value="1"/>
</dbReference>
<proteinExistence type="inferred from homology"/>
<dbReference type="Gene3D" id="3.30.1360.120">
    <property type="entry name" value="Probable tRNA modification gtpase trme, domain 1"/>
    <property type="match status" value="1"/>
</dbReference>
<dbReference type="Gene3D" id="1.20.120.430">
    <property type="entry name" value="tRNA modification GTPase MnmE domain 2"/>
    <property type="match status" value="1"/>
</dbReference>
<comment type="cofactor">
    <cofactor evidence="10">
        <name>K(+)</name>
        <dbReference type="ChEBI" id="CHEBI:29103"/>
    </cofactor>
    <text evidence="10">Binds 1 potassium ion per subunit.</text>
</comment>
<dbReference type="PANTHER" id="PTHR42714:SF2">
    <property type="entry name" value="TRNA MODIFICATION GTPASE GTPBP3, MITOCHONDRIAL"/>
    <property type="match status" value="1"/>
</dbReference>
<keyword evidence="3 10" id="KW-0819">tRNA processing</keyword>
<feature type="binding site" evidence="10">
    <location>
        <position position="269"/>
    </location>
    <ligand>
        <name>K(+)</name>
        <dbReference type="ChEBI" id="CHEBI:29103"/>
    </ligand>
</feature>
<dbReference type="InterPro" id="IPR025867">
    <property type="entry name" value="MnmE_helical"/>
</dbReference>
<keyword evidence="7 10" id="KW-0460">Magnesium</keyword>
<comment type="similarity">
    <text evidence="1 10 11">Belongs to the TRAFAC class TrmE-Era-EngA-EngB-Septin-like GTPase superfamily. TrmE GTPase family.</text>
</comment>
<feature type="binding site" evidence="10">
    <location>
        <position position="142"/>
    </location>
    <ligand>
        <name>(6S)-5-formyl-5,6,7,8-tetrahydrofolate</name>
        <dbReference type="ChEBI" id="CHEBI:57457"/>
    </ligand>
</feature>
<gene>
    <name evidence="10 14" type="primary">mnmE</name>
    <name evidence="10" type="synonym">trmE</name>
    <name evidence="14" type="ORF">D0433_11335</name>
</gene>
<dbReference type="Pfam" id="PF10396">
    <property type="entry name" value="TrmE_N"/>
    <property type="match status" value="1"/>
</dbReference>
<dbReference type="GO" id="GO:0005525">
    <property type="term" value="F:GTP binding"/>
    <property type="evidence" value="ECO:0007669"/>
    <property type="project" value="UniProtKB-UniRule"/>
</dbReference>
<evidence type="ECO:0000313" key="15">
    <source>
        <dbReference type="Proteomes" id="UP000266389"/>
    </source>
</evidence>